<sequence length="60" mass="7426">MKYYQIDTLKILGVESVYNQILPFQFIQYFFESLQFLLQEKNYLDLQNKFNKRLKNIQIN</sequence>
<keyword evidence="2" id="KW-1185">Reference proteome</keyword>
<accession>A0A8S1MTY4</accession>
<dbReference type="EMBL" id="CAJJDN010000044">
    <property type="protein sequence ID" value="CAD8082852.1"/>
    <property type="molecule type" value="Genomic_DNA"/>
</dbReference>
<name>A0A8S1MTY4_9CILI</name>
<reference evidence="1" key="1">
    <citation type="submission" date="2021-01" db="EMBL/GenBank/DDBJ databases">
        <authorList>
            <consortium name="Genoscope - CEA"/>
            <person name="William W."/>
        </authorList>
    </citation>
    <scope>NUCLEOTIDE SEQUENCE</scope>
</reference>
<protein>
    <submittedName>
        <fullName evidence="1">Uncharacterized protein</fullName>
    </submittedName>
</protein>
<evidence type="ECO:0000313" key="1">
    <source>
        <dbReference type="EMBL" id="CAD8082852.1"/>
    </source>
</evidence>
<organism evidence="1 2">
    <name type="scientific">Paramecium sonneborni</name>
    <dbReference type="NCBI Taxonomy" id="65129"/>
    <lineage>
        <taxon>Eukaryota</taxon>
        <taxon>Sar</taxon>
        <taxon>Alveolata</taxon>
        <taxon>Ciliophora</taxon>
        <taxon>Intramacronucleata</taxon>
        <taxon>Oligohymenophorea</taxon>
        <taxon>Peniculida</taxon>
        <taxon>Parameciidae</taxon>
        <taxon>Paramecium</taxon>
    </lineage>
</organism>
<gene>
    <name evidence="1" type="ORF">PSON_ATCC_30995.1.T0440084</name>
</gene>
<proteinExistence type="predicted"/>
<evidence type="ECO:0000313" key="2">
    <source>
        <dbReference type="Proteomes" id="UP000692954"/>
    </source>
</evidence>
<comment type="caution">
    <text evidence="1">The sequence shown here is derived from an EMBL/GenBank/DDBJ whole genome shotgun (WGS) entry which is preliminary data.</text>
</comment>
<dbReference type="Proteomes" id="UP000692954">
    <property type="component" value="Unassembled WGS sequence"/>
</dbReference>
<dbReference type="AlphaFoldDB" id="A0A8S1MTY4"/>